<protein>
    <recommendedName>
        <fullName evidence="3 17">Exonuclease 1</fullName>
        <ecNumber evidence="17">3.1.-.-</ecNumber>
    </recommendedName>
</protein>
<dbReference type="CDD" id="cd09857">
    <property type="entry name" value="PIN_EXO1"/>
    <property type="match status" value="1"/>
</dbReference>
<comment type="cofactor">
    <cofactor evidence="17">
        <name>Mg(2+)</name>
        <dbReference type="ChEBI" id="CHEBI:18420"/>
    </cofactor>
    <text evidence="17">Binds 2 magnesium ions per subunit. They probably participate in the reaction catalyzed by the enzyme. May bind an additional third magnesium ion after substrate binding.</text>
</comment>
<evidence type="ECO:0000256" key="1">
    <source>
        <dbReference type="ARBA" id="ARBA00004123"/>
    </source>
</evidence>
<dbReference type="FunFam" id="1.10.150.20:FF:000011">
    <property type="entry name" value="exonuclease 1"/>
    <property type="match status" value="1"/>
</dbReference>
<evidence type="ECO:0000256" key="11">
    <source>
        <dbReference type="ARBA" id="ARBA00022839"/>
    </source>
</evidence>
<feature type="domain" description="XPG N-terminal" evidence="21">
    <location>
        <begin position="1"/>
        <end position="99"/>
    </location>
</feature>
<dbReference type="EC" id="3.1.-.-" evidence="17"/>
<evidence type="ECO:0000259" key="20">
    <source>
        <dbReference type="SMART" id="SM00484"/>
    </source>
</evidence>
<dbReference type="SMART" id="SM00485">
    <property type="entry name" value="XPGN"/>
    <property type="match status" value="1"/>
</dbReference>
<keyword evidence="23" id="KW-1185">Reference proteome</keyword>
<dbReference type="Gene3D" id="3.40.50.1010">
    <property type="entry name" value="5'-nuclease"/>
    <property type="match status" value="1"/>
</dbReference>
<evidence type="ECO:0000313" key="23">
    <source>
        <dbReference type="Proteomes" id="UP000250275"/>
    </source>
</evidence>
<reference evidence="22 23" key="1">
    <citation type="submission" date="2015-07" db="EMBL/GenBank/DDBJ databases">
        <title>The genome of Eufriesea mexicana.</title>
        <authorList>
            <person name="Pan H."/>
            <person name="Kapheim K."/>
        </authorList>
    </citation>
    <scope>NUCLEOTIDE SEQUENCE [LARGE SCALE GENOMIC DNA]</scope>
    <source>
        <strain evidence="22">0111107269</strain>
        <tissue evidence="22">Whole body</tissue>
    </source>
</reference>
<dbReference type="PROSITE" id="PS00841">
    <property type="entry name" value="XPG_1"/>
    <property type="match status" value="1"/>
</dbReference>
<keyword evidence="9 17" id="KW-0228">DNA excision</keyword>
<feature type="coiled-coil region" evidence="18">
    <location>
        <begin position="476"/>
        <end position="503"/>
    </location>
</feature>
<keyword evidence="4" id="KW-0597">Phosphoprotein</keyword>
<evidence type="ECO:0000256" key="7">
    <source>
        <dbReference type="ARBA" id="ARBA00022759"/>
    </source>
</evidence>
<evidence type="ECO:0000256" key="16">
    <source>
        <dbReference type="ARBA" id="ARBA00023242"/>
    </source>
</evidence>
<dbReference type="GO" id="GO:0005634">
    <property type="term" value="C:nucleus"/>
    <property type="evidence" value="ECO:0007669"/>
    <property type="project" value="UniProtKB-SubCell"/>
</dbReference>
<keyword evidence="18" id="KW-0175">Coiled coil</keyword>
<dbReference type="SUPFAM" id="SSF88723">
    <property type="entry name" value="PIN domain-like"/>
    <property type="match status" value="1"/>
</dbReference>
<evidence type="ECO:0000256" key="8">
    <source>
        <dbReference type="ARBA" id="ARBA00022763"/>
    </source>
</evidence>
<evidence type="ECO:0000256" key="10">
    <source>
        <dbReference type="ARBA" id="ARBA00022801"/>
    </source>
</evidence>
<dbReference type="AlphaFoldDB" id="A0A310SJI8"/>
<dbReference type="InterPro" id="IPR019974">
    <property type="entry name" value="XPG_CS"/>
</dbReference>
<feature type="compositionally biased region" description="Basic and acidic residues" evidence="19">
    <location>
        <begin position="627"/>
        <end position="637"/>
    </location>
</feature>
<comment type="subcellular location">
    <subcellularLocation>
        <location evidence="1 17">Nucleus</location>
    </subcellularLocation>
</comment>
<dbReference type="GO" id="GO:0046872">
    <property type="term" value="F:metal ion binding"/>
    <property type="evidence" value="ECO:0007669"/>
    <property type="project" value="UniProtKB-UniRule"/>
</dbReference>
<evidence type="ECO:0000313" key="22">
    <source>
        <dbReference type="EMBL" id="OAD55893.1"/>
    </source>
</evidence>
<dbReference type="InterPro" id="IPR008918">
    <property type="entry name" value="HhH2"/>
</dbReference>
<dbReference type="PANTHER" id="PTHR11081:SF8">
    <property type="entry name" value="EXONUCLEASE 1"/>
    <property type="match status" value="1"/>
</dbReference>
<dbReference type="InterPro" id="IPR006085">
    <property type="entry name" value="XPG_DNA_repair_N"/>
</dbReference>
<dbReference type="GO" id="GO:0035312">
    <property type="term" value="F:5'-3' DNA exonuclease activity"/>
    <property type="evidence" value="ECO:0007669"/>
    <property type="project" value="UniProtKB-UniRule"/>
</dbReference>
<keyword evidence="15 17" id="KW-0234">DNA repair</keyword>
<evidence type="ECO:0000259" key="21">
    <source>
        <dbReference type="SMART" id="SM00485"/>
    </source>
</evidence>
<evidence type="ECO:0000256" key="5">
    <source>
        <dbReference type="ARBA" id="ARBA00022722"/>
    </source>
</evidence>
<evidence type="ECO:0000256" key="6">
    <source>
        <dbReference type="ARBA" id="ARBA00022723"/>
    </source>
</evidence>
<name>A0A310SJI8_9HYME</name>
<proteinExistence type="inferred from homology"/>
<keyword evidence="8 17" id="KW-0227">DNA damage</keyword>
<dbReference type="GO" id="GO:0006310">
    <property type="term" value="P:DNA recombination"/>
    <property type="evidence" value="ECO:0007669"/>
    <property type="project" value="TreeGrafter"/>
</dbReference>
<evidence type="ECO:0000256" key="14">
    <source>
        <dbReference type="ARBA" id="ARBA00023125"/>
    </source>
</evidence>
<keyword evidence="5 17" id="KW-0540">Nuclease</keyword>
<dbReference type="SUPFAM" id="SSF47807">
    <property type="entry name" value="5' to 3' exonuclease, C-terminal subdomain"/>
    <property type="match status" value="1"/>
</dbReference>
<keyword evidence="6 17" id="KW-0479">Metal-binding</keyword>
<keyword evidence="7" id="KW-0255">Endonuclease</keyword>
<organism evidence="22 23">
    <name type="scientific">Eufriesea mexicana</name>
    <dbReference type="NCBI Taxonomy" id="516756"/>
    <lineage>
        <taxon>Eukaryota</taxon>
        <taxon>Metazoa</taxon>
        <taxon>Ecdysozoa</taxon>
        <taxon>Arthropoda</taxon>
        <taxon>Hexapoda</taxon>
        <taxon>Insecta</taxon>
        <taxon>Pterygota</taxon>
        <taxon>Neoptera</taxon>
        <taxon>Endopterygota</taxon>
        <taxon>Hymenoptera</taxon>
        <taxon>Apocrita</taxon>
        <taxon>Aculeata</taxon>
        <taxon>Apoidea</taxon>
        <taxon>Anthophila</taxon>
        <taxon>Apidae</taxon>
        <taxon>Eufriesea</taxon>
    </lineage>
</organism>
<evidence type="ECO:0000256" key="18">
    <source>
        <dbReference type="SAM" id="Coils"/>
    </source>
</evidence>
<keyword evidence="10 17" id="KW-0378">Hydrolase</keyword>
<dbReference type="GO" id="GO:0017108">
    <property type="term" value="F:5'-flap endonuclease activity"/>
    <property type="evidence" value="ECO:0007669"/>
    <property type="project" value="TreeGrafter"/>
</dbReference>
<accession>A0A310SJI8</accession>
<comment type="function">
    <text evidence="17">5'-&gt;3' double-stranded DNA exonuclease which may also possess a cryptic 3'-&gt;5' double-stranded DNA exonuclease activity. Functions in DNA mismatch repair.</text>
</comment>
<evidence type="ECO:0000256" key="4">
    <source>
        <dbReference type="ARBA" id="ARBA00022553"/>
    </source>
</evidence>
<dbReference type="GO" id="GO:0003677">
    <property type="term" value="F:DNA binding"/>
    <property type="evidence" value="ECO:0007669"/>
    <property type="project" value="UniProtKB-UniRule"/>
</dbReference>
<keyword evidence="11 17" id="KW-0269">Exonuclease</keyword>
<dbReference type="InterPro" id="IPR036279">
    <property type="entry name" value="5-3_exonuclease_C_sf"/>
</dbReference>
<dbReference type="SMART" id="SM00279">
    <property type="entry name" value="HhH2"/>
    <property type="match status" value="1"/>
</dbReference>
<dbReference type="InterPro" id="IPR006084">
    <property type="entry name" value="XPG/Rad2"/>
</dbReference>
<dbReference type="SMART" id="SM00484">
    <property type="entry name" value="XPGI"/>
    <property type="match status" value="1"/>
</dbReference>
<feature type="compositionally biased region" description="Low complexity" evidence="19">
    <location>
        <begin position="613"/>
        <end position="626"/>
    </location>
</feature>
<dbReference type="EMBL" id="KQ762400">
    <property type="protein sequence ID" value="OAD55893.1"/>
    <property type="molecule type" value="Genomic_DNA"/>
</dbReference>
<dbReference type="InterPro" id="IPR006086">
    <property type="entry name" value="XPG-I_dom"/>
</dbReference>
<dbReference type="InterPro" id="IPR029060">
    <property type="entry name" value="PIN-like_dom_sf"/>
</dbReference>
<dbReference type="Gene3D" id="1.10.150.20">
    <property type="entry name" value="5' to 3' exonuclease, C-terminal subdomain"/>
    <property type="match status" value="1"/>
</dbReference>
<dbReference type="OrthoDB" id="422364at2759"/>
<keyword evidence="14 17" id="KW-0238">DNA-binding</keyword>
<dbReference type="Proteomes" id="UP000250275">
    <property type="component" value="Unassembled WGS sequence"/>
</dbReference>
<dbReference type="Pfam" id="PF00752">
    <property type="entry name" value="XPG_N"/>
    <property type="match status" value="1"/>
</dbReference>
<keyword evidence="16 17" id="KW-0539">Nucleus</keyword>
<evidence type="ECO:0000256" key="2">
    <source>
        <dbReference type="ARBA" id="ARBA00010563"/>
    </source>
</evidence>
<dbReference type="Pfam" id="PF00867">
    <property type="entry name" value="XPG_I"/>
    <property type="match status" value="1"/>
</dbReference>
<dbReference type="FunFam" id="3.40.50.1010:FF:000002">
    <property type="entry name" value="Exonuclease 1, putative"/>
    <property type="match status" value="1"/>
</dbReference>
<gene>
    <name evidence="22" type="ORF">WN48_04143</name>
</gene>
<keyword evidence="12 17" id="KW-0460">Magnesium</keyword>
<dbReference type="CDD" id="cd09908">
    <property type="entry name" value="H3TH_EXO1"/>
    <property type="match status" value="1"/>
</dbReference>
<keyword evidence="13 17" id="KW-0267">Excision nuclease</keyword>
<evidence type="ECO:0000256" key="3">
    <source>
        <dbReference type="ARBA" id="ARBA00020324"/>
    </source>
</evidence>
<dbReference type="PANTHER" id="PTHR11081">
    <property type="entry name" value="FLAP ENDONUCLEASE FAMILY MEMBER"/>
    <property type="match status" value="1"/>
</dbReference>
<dbReference type="PROSITE" id="PS00842">
    <property type="entry name" value="XPG_2"/>
    <property type="match status" value="1"/>
</dbReference>
<feature type="domain" description="XPG-I" evidence="20">
    <location>
        <begin position="138"/>
        <end position="211"/>
    </location>
</feature>
<feature type="region of interest" description="Disordered" evidence="19">
    <location>
        <begin position="613"/>
        <end position="637"/>
    </location>
</feature>
<sequence length="686" mass="78607">MGIAGLLPFLEKASKKTNIDQFSGGVVAIDSYCWLHKGVFSCAEKLSMGQPTDAYVNYCMKFIYMLLSHKIKPILVFDGRHLPAKAQTETKRRENRQTNRRKAIELIQMGQHAEARNLLRRSIDVTHEMALELIKQCHKMNIDCIVAPYEADAQLAYLNISGIADVVITEDSDLTLFGCKKVLFKMDINGNGLLVSQDKLHLAMEVKFEHFSMDDFRYMCILSGCDYLPSLPGIGLNKARKFIMRNTDCDIHTALTRLGSYLNMKSLVVTKEYRDSFILAVITFKHQLVFCPLKRKQVRLNPPMSDVTEEQLYYAGVEIDSDTALQLALGNCDPFTLKVLHNFDPDKIRIENSKRNTWSQKKELSRHIKCEQLNQKEILDAYESRNVKDTENNSDVNTFIPNNNEVSPILIRRTNPFSKQLPNIKTSPSLLFRSKSRIKGRNIMRKRTIIDEKIVTESKFFPKTITEENHIMDDTYTNLNNILLEKENMKADANNEITNINLQTLTVSNEGKMNLCPMDIDEEHNTSFVTNECKDVECSNILFNCDLEKSHLDSSINESQTVHNINEVQNLNTSLTSVADINSDFLIQQGDIDTLNNSLFNWSDTKISIKTSNKVKQNKSNNSLNSHTDRDKERDLPLTEVSVDDILDAQRREQELRQDQRRLINKTLKERGISPYVPDVGHDDMF</sequence>
<evidence type="ECO:0000256" key="9">
    <source>
        <dbReference type="ARBA" id="ARBA00022769"/>
    </source>
</evidence>
<evidence type="ECO:0000256" key="19">
    <source>
        <dbReference type="SAM" id="MobiDB-lite"/>
    </source>
</evidence>
<evidence type="ECO:0000256" key="12">
    <source>
        <dbReference type="ARBA" id="ARBA00022842"/>
    </source>
</evidence>
<comment type="similarity">
    <text evidence="2 17">Belongs to the XPG/RAD2 endonuclease family. EXO1 subfamily.</text>
</comment>
<dbReference type="PRINTS" id="PR00853">
    <property type="entry name" value="XPGRADSUPER"/>
</dbReference>
<dbReference type="InterPro" id="IPR037315">
    <property type="entry name" value="EXO1_H3TH"/>
</dbReference>
<evidence type="ECO:0000256" key="15">
    <source>
        <dbReference type="ARBA" id="ARBA00023204"/>
    </source>
</evidence>
<dbReference type="GO" id="GO:0006298">
    <property type="term" value="P:mismatch repair"/>
    <property type="evidence" value="ECO:0007669"/>
    <property type="project" value="TreeGrafter"/>
</dbReference>
<evidence type="ECO:0000256" key="13">
    <source>
        <dbReference type="ARBA" id="ARBA00022881"/>
    </source>
</evidence>
<dbReference type="InterPro" id="IPR044752">
    <property type="entry name" value="PIN-like_EXO1"/>
</dbReference>
<evidence type="ECO:0000256" key="17">
    <source>
        <dbReference type="RuleBase" id="RU910737"/>
    </source>
</evidence>